<keyword evidence="3" id="KW-1185">Reference proteome</keyword>
<organism evidence="2 3">
    <name type="scientific">Candidatus Dehalogenimonas loeffleri</name>
    <dbReference type="NCBI Taxonomy" id="3127115"/>
    <lineage>
        <taxon>Bacteria</taxon>
        <taxon>Bacillati</taxon>
        <taxon>Chloroflexota</taxon>
        <taxon>Dehalococcoidia</taxon>
        <taxon>Dehalococcoidales</taxon>
        <taxon>Dehalococcoidaceae</taxon>
        <taxon>Dehalogenimonas</taxon>
    </lineage>
</organism>
<sequence length="297" mass="31750">MMLDTSRRYLAVVSPRAGEFRPAVCRLLETEFRRVGHRLEFHFLETLPGLQMAVDRAIESGCRDFLAVGGDGTVSRLASCLYGKPHAVGIIPVGTANTLARVLGISLNSTRAARIAVARRTVTAVDGLIVGEQLCLLNVSAGISSMSLDGLDAAQKAAAGMFSYVIGAAKATLKVAPCDYQLTIDGQSSTIRGVEMHVTNVGVIGVPQFHLYDKSILADGQVEVLGITHWTPRNIANTALDIVLRRRRRALRFIGTAGVSITIDCSQLMPVQGDGDIIGTTPVTIRIAPQAVNFMLP</sequence>
<dbReference type="SUPFAM" id="SSF111331">
    <property type="entry name" value="NAD kinase/diacylglycerol kinase-like"/>
    <property type="match status" value="1"/>
</dbReference>
<dbReference type="PANTHER" id="PTHR30492">
    <property type="entry name" value="METHYLGLYOXAL SYNTHASE"/>
    <property type="match status" value="1"/>
</dbReference>
<evidence type="ECO:0000313" key="3">
    <source>
        <dbReference type="Proteomes" id="UP001375370"/>
    </source>
</evidence>
<dbReference type="InterPro" id="IPR017438">
    <property type="entry name" value="ATP-NAD_kinase_N"/>
</dbReference>
<dbReference type="Gene3D" id="2.60.200.40">
    <property type="match status" value="1"/>
</dbReference>
<proteinExistence type="predicted"/>
<dbReference type="InterPro" id="IPR004363">
    <property type="entry name" value="Methylgl_synth"/>
</dbReference>
<dbReference type="SMART" id="SM00046">
    <property type="entry name" value="DAGKc"/>
    <property type="match status" value="1"/>
</dbReference>
<name>A0ABZ2J491_9CHLR</name>
<dbReference type="Pfam" id="PF19279">
    <property type="entry name" value="YegS_C"/>
    <property type="match status" value="1"/>
</dbReference>
<dbReference type="PANTHER" id="PTHR30492:SF0">
    <property type="entry name" value="METHYLGLYOXAL SYNTHASE"/>
    <property type="match status" value="1"/>
</dbReference>
<accession>A0ABZ2J491</accession>
<dbReference type="InterPro" id="IPR016064">
    <property type="entry name" value="NAD/diacylglycerol_kinase_sf"/>
</dbReference>
<keyword evidence="2" id="KW-0418">Kinase</keyword>
<evidence type="ECO:0000313" key="2">
    <source>
        <dbReference type="EMBL" id="WWX25720.1"/>
    </source>
</evidence>
<feature type="domain" description="DAGKc" evidence="1">
    <location>
        <begin position="54"/>
        <end position="133"/>
    </location>
</feature>
<dbReference type="Pfam" id="PF00781">
    <property type="entry name" value="DAGK_cat"/>
    <property type="match status" value="1"/>
</dbReference>
<dbReference type="Proteomes" id="UP001375370">
    <property type="component" value="Chromosome"/>
</dbReference>
<gene>
    <name evidence="2" type="ORF">V8247_01760</name>
</gene>
<dbReference type="PROSITE" id="PS50146">
    <property type="entry name" value="DAGK"/>
    <property type="match status" value="1"/>
</dbReference>
<dbReference type="GO" id="GO:0016301">
    <property type="term" value="F:kinase activity"/>
    <property type="evidence" value="ECO:0007669"/>
    <property type="project" value="UniProtKB-KW"/>
</dbReference>
<dbReference type="InterPro" id="IPR045540">
    <property type="entry name" value="YegS/DAGK_C"/>
</dbReference>
<evidence type="ECO:0000259" key="1">
    <source>
        <dbReference type="PROSITE" id="PS50146"/>
    </source>
</evidence>
<dbReference type="InterPro" id="IPR001206">
    <property type="entry name" value="Diacylglycerol_kinase_cat_dom"/>
</dbReference>
<dbReference type="RefSeq" id="WP_338738168.1">
    <property type="nucleotide sequence ID" value="NZ_CP146612.1"/>
</dbReference>
<dbReference type="Gene3D" id="3.40.50.10330">
    <property type="entry name" value="Probable inorganic polyphosphate/atp-NAD kinase, domain 1"/>
    <property type="match status" value="1"/>
</dbReference>
<dbReference type="EMBL" id="CP146612">
    <property type="protein sequence ID" value="WWX25720.1"/>
    <property type="molecule type" value="Genomic_DNA"/>
</dbReference>
<protein>
    <submittedName>
        <fullName evidence="2">Diacylglycerol kinase family protein</fullName>
    </submittedName>
</protein>
<reference evidence="2 3" key="1">
    <citation type="submission" date="2024-03" db="EMBL/GenBank/DDBJ databases">
        <title>A Dehalogenimonas Isolated from Estuarine Sediments Dihaloeliminates Chlorinated Alkanes.</title>
        <authorList>
            <person name="Yang Y."/>
            <person name="Wang H."/>
        </authorList>
    </citation>
    <scope>NUCLEOTIDE SEQUENCE [LARGE SCALE GENOMIC DNA]</scope>
    <source>
        <strain evidence="2 3">W</strain>
    </source>
</reference>
<keyword evidence="2" id="KW-0808">Transferase</keyword>